<sequence length="223" mass="25015">MEHSATGSEISHVEAEFQALQDIQLSPSLESRLELLVQAAEALGLDEPSTTSFNRSITNLSTRRLNLKLSLNRATYVEEELRIHLAKLEAELALLRKWSASLSEATSISEPTVGTETETAEILERRRTVIIRKAKEYQAQLSHLNSTAASSCSTDVTISDLARIQEQNKDREKEIRRKRKKVEAFRGLPANPELARLNLLQATQKLQDLTRVREGLLGRMVGD</sequence>
<evidence type="ECO:0000256" key="6">
    <source>
        <dbReference type="ARBA" id="ARBA00022776"/>
    </source>
</evidence>
<comment type="similarity">
    <text evidence="2">Belongs to the HAUS1 family.</text>
</comment>
<protein>
    <submittedName>
        <fullName evidence="11">Uncharacterized protein</fullName>
    </submittedName>
</protein>
<proteinExistence type="inferred from homology"/>
<dbReference type="EMBL" id="MU790611">
    <property type="protein sequence ID" value="KAJ3996478.1"/>
    <property type="molecule type" value="Genomic_DNA"/>
</dbReference>
<keyword evidence="4" id="KW-0132">Cell division</keyword>
<keyword evidence="5" id="KW-0493">Microtubule</keyword>
<keyword evidence="3" id="KW-0963">Cytoplasm</keyword>
<keyword evidence="9" id="KW-0131">Cell cycle</keyword>
<keyword evidence="8" id="KW-0206">Cytoskeleton</keyword>
<evidence type="ECO:0000256" key="10">
    <source>
        <dbReference type="SAM" id="Coils"/>
    </source>
</evidence>
<dbReference type="Proteomes" id="UP001163828">
    <property type="component" value="Unassembled WGS sequence"/>
</dbReference>
<evidence type="ECO:0000313" key="11">
    <source>
        <dbReference type="EMBL" id="KAJ3996478.1"/>
    </source>
</evidence>
<evidence type="ECO:0000256" key="8">
    <source>
        <dbReference type="ARBA" id="ARBA00023212"/>
    </source>
</evidence>
<organism evidence="11 12">
    <name type="scientific">Lentinula boryana</name>
    <dbReference type="NCBI Taxonomy" id="40481"/>
    <lineage>
        <taxon>Eukaryota</taxon>
        <taxon>Fungi</taxon>
        <taxon>Dikarya</taxon>
        <taxon>Basidiomycota</taxon>
        <taxon>Agaricomycotina</taxon>
        <taxon>Agaricomycetes</taxon>
        <taxon>Agaricomycetidae</taxon>
        <taxon>Agaricales</taxon>
        <taxon>Marasmiineae</taxon>
        <taxon>Omphalotaceae</taxon>
        <taxon>Lentinula</taxon>
    </lineage>
</organism>
<dbReference type="Pfam" id="PF25762">
    <property type="entry name" value="HAUS1"/>
    <property type="match status" value="1"/>
</dbReference>
<comment type="caution">
    <text evidence="11">The sequence shown here is derived from an EMBL/GenBank/DDBJ whole genome shotgun (WGS) entry which is preliminary data.</text>
</comment>
<dbReference type="InterPro" id="IPR026243">
    <property type="entry name" value="HAUS1"/>
</dbReference>
<feature type="coiled-coil region" evidence="10">
    <location>
        <begin position="120"/>
        <end position="181"/>
    </location>
</feature>
<evidence type="ECO:0000256" key="9">
    <source>
        <dbReference type="ARBA" id="ARBA00023306"/>
    </source>
</evidence>
<evidence type="ECO:0000256" key="2">
    <source>
        <dbReference type="ARBA" id="ARBA00005479"/>
    </source>
</evidence>
<evidence type="ECO:0000256" key="5">
    <source>
        <dbReference type="ARBA" id="ARBA00022701"/>
    </source>
</evidence>
<evidence type="ECO:0000256" key="7">
    <source>
        <dbReference type="ARBA" id="ARBA00023054"/>
    </source>
</evidence>
<keyword evidence="12" id="KW-1185">Reference proteome</keyword>
<evidence type="ECO:0000256" key="3">
    <source>
        <dbReference type="ARBA" id="ARBA00022490"/>
    </source>
</evidence>
<evidence type="ECO:0000313" key="12">
    <source>
        <dbReference type="Proteomes" id="UP001163828"/>
    </source>
</evidence>
<keyword evidence="6" id="KW-0498">Mitosis</keyword>
<dbReference type="PANTHER" id="PTHR31570">
    <property type="entry name" value="HAUS AUGMIN-LIKE COMPLEX SUBUNIT 1"/>
    <property type="match status" value="1"/>
</dbReference>
<comment type="subcellular location">
    <subcellularLocation>
        <location evidence="1">Cytoplasm</location>
        <location evidence="1">Cytoskeleton</location>
        <location evidence="1">Spindle</location>
    </subcellularLocation>
</comment>
<name>A0ABQ8QDJ3_9AGAR</name>
<gene>
    <name evidence="11" type="ORF">F5050DRAFT_1807686</name>
</gene>
<evidence type="ECO:0000256" key="1">
    <source>
        <dbReference type="ARBA" id="ARBA00004186"/>
    </source>
</evidence>
<evidence type="ECO:0000256" key="4">
    <source>
        <dbReference type="ARBA" id="ARBA00022618"/>
    </source>
</evidence>
<keyword evidence="7 10" id="KW-0175">Coiled coil</keyword>
<accession>A0ABQ8QDJ3</accession>
<reference evidence="11" key="1">
    <citation type="submission" date="2022-08" db="EMBL/GenBank/DDBJ databases">
        <authorList>
            <consortium name="DOE Joint Genome Institute"/>
            <person name="Min B."/>
            <person name="Riley R."/>
            <person name="Sierra-Patev S."/>
            <person name="Naranjo-Ortiz M."/>
            <person name="Looney B."/>
            <person name="Konkel Z."/>
            <person name="Slot J.C."/>
            <person name="Sakamoto Y."/>
            <person name="Steenwyk J.L."/>
            <person name="Rokas A."/>
            <person name="Carro J."/>
            <person name="Camarero S."/>
            <person name="Ferreira P."/>
            <person name="Molpeceres G."/>
            <person name="Ruiz-Duenas F.J."/>
            <person name="Serrano A."/>
            <person name="Henrissat B."/>
            <person name="Drula E."/>
            <person name="Hughes K.W."/>
            <person name="Mata J.L."/>
            <person name="Ishikawa N.K."/>
            <person name="Vargas-Isla R."/>
            <person name="Ushijima S."/>
            <person name="Smith C.A."/>
            <person name="Ahrendt S."/>
            <person name="Andreopoulos W."/>
            <person name="He G."/>
            <person name="Labutti K."/>
            <person name="Lipzen A."/>
            <person name="Ng V."/>
            <person name="Sandor L."/>
            <person name="Barry K."/>
            <person name="Martinez A.T."/>
            <person name="Xiao Y."/>
            <person name="Gibbons J.G."/>
            <person name="Terashima K."/>
            <person name="Hibbett D.S."/>
            <person name="Grigoriev I.V."/>
        </authorList>
    </citation>
    <scope>NUCLEOTIDE SEQUENCE</scope>
    <source>
        <strain evidence="11">TFB10827</strain>
    </source>
</reference>
<dbReference type="PANTHER" id="PTHR31570:SF1">
    <property type="entry name" value="HAUS AUGMIN-LIKE COMPLEX SUBUNIT 1"/>
    <property type="match status" value="1"/>
</dbReference>